<sequence>MGTGKVPTQESKAESEIPELDPVRTGDCCGGSSTTKQTLFKRHNSSPTLLNRSRLLLNPLRTAQIYVVSSSYCLETEIRANHGASESKSVLVQRDHFERKRPQPRGTPPCTQREDYRESAGGSWSISCSGNRHKQTALENVFDASDRTDFQLASNLNRSAFAFASDNHGVVVTVAAVIVIAVAAIVVPTVTALSVAAIVVVAVTSIVVIAVAAIVITTMAAFAMAAIIIIAVMAVVVGPIITTVAALAVTAVVVIAVASVVITTVAAFGVAAIIIAVMAVVVGAIVTSMAALNGHIQLASPRADWA</sequence>
<keyword evidence="2" id="KW-1133">Transmembrane helix</keyword>
<feature type="transmembrane region" description="Helical" evidence="2">
    <location>
        <begin position="193"/>
        <end position="216"/>
    </location>
</feature>
<feature type="transmembrane region" description="Helical" evidence="2">
    <location>
        <begin position="267"/>
        <end position="292"/>
    </location>
</feature>
<feature type="compositionally biased region" description="Polar residues" evidence="1">
    <location>
        <begin position="1"/>
        <end position="10"/>
    </location>
</feature>
<evidence type="ECO:0000313" key="3">
    <source>
        <dbReference type="EMBL" id="KAF7301114.1"/>
    </source>
</evidence>
<reference evidence="3" key="1">
    <citation type="submission" date="2020-05" db="EMBL/GenBank/DDBJ databases">
        <title>Mycena genomes resolve the evolution of fungal bioluminescence.</title>
        <authorList>
            <person name="Tsai I.J."/>
        </authorList>
    </citation>
    <scope>NUCLEOTIDE SEQUENCE</scope>
    <source>
        <strain evidence="3">171206Taipei</strain>
    </source>
</reference>
<feature type="transmembrane region" description="Helical" evidence="2">
    <location>
        <begin position="168"/>
        <end position="187"/>
    </location>
</feature>
<keyword evidence="2" id="KW-0472">Membrane</keyword>
<dbReference type="GeneID" id="59345986"/>
<dbReference type="RefSeq" id="XP_037219114.1">
    <property type="nucleotide sequence ID" value="XM_037363470.1"/>
</dbReference>
<dbReference type="EMBL" id="JACAZF010000006">
    <property type="protein sequence ID" value="KAF7301114.1"/>
    <property type="molecule type" value="Genomic_DNA"/>
</dbReference>
<dbReference type="Proteomes" id="UP000636479">
    <property type="component" value="Unassembled WGS sequence"/>
</dbReference>
<feature type="region of interest" description="Disordered" evidence="1">
    <location>
        <begin position="1"/>
        <end position="37"/>
    </location>
</feature>
<accession>A0A8H6SKP0</accession>
<evidence type="ECO:0000256" key="1">
    <source>
        <dbReference type="SAM" id="MobiDB-lite"/>
    </source>
</evidence>
<comment type="caution">
    <text evidence="3">The sequence shown here is derived from an EMBL/GenBank/DDBJ whole genome shotgun (WGS) entry which is preliminary data.</text>
</comment>
<evidence type="ECO:0000256" key="2">
    <source>
        <dbReference type="SAM" id="Phobius"/>
    </source>
</evidence>
<organism evidence="3 4">
    <name type="scientific">Mycena indigotica</name>
    <dbReference type="NCBI Taxonomy" id="2126181"/>
    <lineage>
        <taxon>Eukaryota</taxon>
        <taxon>Fungi</taxon>
        <taxon>Dikarya</taxon>
        <taxon>Basidiomycota</taxon>
        <taxon>Agaricomycotina</taxon>
        <taxon>Agaricomycetes</taxon>
        <taxon>Agaricomycetidae</taxon>
        <taxon>Agaricales</taxon>
        <taxon>Marasmiineae</taxon>
        <taxon>Mycenaceae</taxon>
        <taxon>Mycena</taxon>
    </lineage>
</organism>
<protein>
    <submittedName>
        <fullName evidence="3">Uncharacterized protein</fullName>
    </submittedName>
</protein>
<dbReference type="AlphaFoldDB" id="A0A8H6SKP0"/>
<evidence type="ECO:0000313" key="4">
    <source>
        <dbReference type="Proteomes" id="UP000636479"/>
    </source>
</evidence>
<feature type="transmembrane region" description="Helical" evidence="2">
    <location>
        <begin position="228"/>
        <end position="261"/>
    </location>
</feature>
<name>A0A8H6SKP0_9AGAR</name>
<gene>
    <name evidence="3" type="ORF">MIND_00675400</name>
</gene>
<feature type="region of interest" description="Disordered" evidence="1">
    <location>
        <begin position="86"/>
        <end position="116"/>
    </location>
</feature>
<keyword evidence="2" id="KW-0812">Transmembrane</keyword>
<proteinExistence type="predicted"/>
<keyword evidence="4" id="KW-1185">Reference proteome</keyword>